<dbReference type="AlphaFoldDB" id="A0AAD3CXH6"/>
<dbReference type="Gene3D" id="1.25.10.10">
    <property type="entry name" value="Leucine-rich Repeat Variant"/>
    <property type="match status" value="2"/>
</dbReference>
<protein>
    <submittedName>
        <fullName evidence="4">ARM repeat-containing protein</fullName>
    </submittedName>
</protein>
<dbReference type="InterPro" id="IPR051023">
    <property type="entry name" value="PP2A_Regulatory_Subunit_A"/>
</dbReference>
<organism evidence="4 5">
    <name type="scientific">Chaetoceros tenuissimus</name>
    <dbReference type="NCBI Taxonomy" id="426638"/>
    <lineage>
        <taxon>Eukaryota</taxon>
        <taxon>Sar</taxon>
        <taxon>Stramenopiles</taxon>
        <taxon>Ochrophyta</taxon>
        <taxon>Bacillariophyta</taxon>
        <taxon>Coscinodiscophyceae</taxon>
        <taxon>Chaetocerotophycidae</taxon>
        <taxon>Chaetocerotales</taxon>
        <taxon>Chaetocerotaceae</taxon>
        <taxon>Chaetoceros</taxon>
    </lineage>
</organism>
<reference evidence="4 5" key="1">
    <citation type="journal article" date="2021" name="Sci. Rep.">
        <title>The genome of the diatom Chaetoceros tenuissimus carries an ancient integrated fragment of an extant virus.</title>
        <authorList>
            <person name="Hongo Y."/>
            <person name="Kimura K."/>
            <person name="Takaki Y."/>
            <person name="Yoshida Y."/>
            <person name="Baba S."/>
            <person name="Kobayashi G."/>
            <person name="Nagasaki K."/>
            <person name="Hano T."/>
            <person name="Tomaru Y."/>
        </authorList>
    </citation>
    <scope>NUCLEOTIDE SEQUENCE [LARGE SCALE GENOMIC DNA]</scope>
    <source>
        <strain evidence="4 5">NIES-3715</strain>
    </source>
</reference>
<name>A0AAD3CXH6_9STRA</name>
<dbReference type="SUPFAM" id="SSF48371">
    <property type="entry name" value="ARM repeat"/>
    <property type="match status" value="1"/>
</dbReference>
<evidence type="ECO:0000313" key="5">
    <source>
        <dbReference type="Proteomes" id="UP001054902"/>
    </source>
</evidence>
<sequence>MMLNPEAIPLGANGTEAAPDPNAALRFEDLTIDDDLSLLDRVVRYVRSGIALQRLVHVKMIAETAKAVGIESTLNILLPLLPPLVSDSESIIRQHLASQLLPLCLTCMFGDDPTFDPKRETDPKTRTYNENGYTVVTLKLISYMKTLIKDPDMDVRKAASDGIATLALYIRPEDIPRVILSIPLQLVQEERNSQNNVKKNPNDNSSDDLCTSASHLLADIASLSPVQVPPEMVSKHITPTVVGLCQHGNVRVRRAAVQALPSIVAGSSLEDVKANLLPAFAKLSQDDAYRVRKGVGECLVDMSRSLMLLAKNLERQYSSSDTREQLRNTMREIRRSNLVPLCTRLLQDGNRVVRHGMMQFLGPFIASFYPLDGSSANDQNDGIVNSLKPKNNKITGGMGAQFFPHANGMVTRLNPESISSPVTMPGIIRQPIEEEPPFDSEEYLESLIPDFLEKCHNDAKSLVNILRHRAKYPTAKEDIEIVEKYLLPPYVGLASMNTGDENVDAEMRVYCAYSLPAVVLLLGKDGWDKSLKNCFLILVMGTVEGQGNNETTSFVPPPVKRCLASSFHTICSILGPDALKAASEERKKNRDLLSVFEACFLRDSDETVRLNVIRNLPSFLCLLPFSKRSSYLPILNEIIRSDSMLAMKRKNASNPAKLNWRQRDMVAQILPNLISLYRPDQVRQYLWPIIRTLLSDSVNLVRENSEWSIPILLKTYEYNNCLAGREDANMASKFSQESCNEIFLFLKENLLDYTTSPGRVTNCGAFSRRQSYCRILSAIALVLRLHELKNETTNQNKDEESIPYPPHPFYTLSPEAYKHIHHLLRTLFLPPALTMKDDRVTNVRLTLAKCLRVMPLDIRDRGDASVILRTLEDEIETWEGGGGLHMKVELPKIKSEEMTSMNEETSSSRKNQPIISSRHMELDEQKSGEDDSMSLASI</sequence>
<dbReference type="PROSITE" id="PS50077">
    <property type="entry name" value="HEAT_REPEAT"/>
    <property type="match status" value="1"/>
</dbReference>
<feature type="repeat" description="HEAT" evidence="2">
    <location>
        <begin position="140"/>
        <end position="177"/>
    </location>
</feature>
<comment type="caution">
    <text evidence="4">The sequence shown here is derived from an EMBL/GenBank/DDBJ whole genome shotgun (WGS) entry which is preliminary data.</text>
</comment>
<evidence type="ECO:0000256" key="2">
    <source>
        <dbReference type="PROSITE-ProRule" id="PRU00103"/>
    </source>
</evidence>
<dbReference type="GO" id="GO:0019888">
    <property type="term" value="F:protein phosphatase regulator activity"/>
    <property type="evidence" value="ECO:0007669"/>
    <property type="project" value="TreeGrafter"/>
</dbReference>
<gene>
    <name evidence="4" type="ORF">CTEN210_10440</name>
</gene>
<keyword evidence="5" id="KW-1185">Reference proteome</keyword>
<dbReference type="PANTHER" id="PTHR10648:SF1">
    <property type="entry name" value="SERINE_THREONINE-PROTEIN PHOSPHATASE 4 REGULATORY SUBUNIT 1"/>
    <property type="match status" value="1"/>
</dbReference>
<dbReference type="Proteomes" id="UP001054902">
    <property type="component" value="Unassembled WGS sequence"/>
</dbReference>
<dbReference type="InterPro" id="IPR016024">
    <property type="entry name" value="ARM-type_fold"/>
</dbReference>
<evidence type="ECO:0000256" key="3">
    <source>
        <dbReference type="SAM" id="MobiDB-lite"/>
    </source>
</evidence>
<accession>A0AAD3CXH6</accession>
<dbReference type="EMBL" id="BLLK01000047">
    <property type="protein sequence ID" value="GFH53963.1"/>
    <property type="molecule type" value="Genomic_DNA"/>
</dbReference>
<feature type="region of interest" description="Disordered" evidence="3">
    <location>
        <begin position="898"/>
        <end position="938"/>
    </location>
</feature>
<dbReference type="GO" id="GO:0005737">
    <property type="term" value="C:cytoplasm"/>
    <property type="evidence" value="ECO:0007669"/>
    <property type="project" value="TreeGrafter"/>
</dbReference>
<proteinExistence type="predicted"/>
<dbReference type="InterPro" id="IPR021133">
    <property type="entry name" value="HEAT_type_2"/>
</dbReference>
<feature type="compositionally biased region" description="Basic and acidic residues" evidence="3">
    <location>
        <begin position="918"/>
        <end position="929"/>
    </location>
</feature>
<dbReference type="PANTHER" id="PTHR10648">
    <property type="entry name" value="SERINE/THREONINE-PROTEIN PHOSPHATASE PP2A 65 KDA REGULATORY SUBUNIT"/>
    <property type="match status" value="1"/>
</dbReference>
<evidence type="ECO:0000256" key="1">
    <source>
        <dbReference type="ARBA" id="ARBA00022737"/>
    </source>
</evidence>
<evidence type="ECO:0000313" key="4">
    <source>
        <dbReference type="EMBL" id="GFH53963.1"/>
    </source>
</evidence>
<keyword evidence="1" id="KW-0677">Repeat</keyword>
<dbReference type="InterPro" id="IPR011989">
    <property type="entry name" value="ARM-like"/>
</dbReference>